<sequence>MSELGLGALRKRSTYSCRALEGKKDVVHIANRAHPRKLLSRLRFFYKLSQQVTVDYYAISHISQNASNDANSNFT</sequence>
<reference evidence="1" key="1">
    <citation type="journal article" date="2011" name="PLoS Biol.">
        <title>Gene gain and loss during evolution of obligate parasitism in the white rust pathogen of Arabidopsis thaliana.</title>
        <authorList>
            <person name="Kemen E."/>
            <person name="Gardiner A."/>
            <person name="Schultz-Larsen T."/>
            <person name="Kemen A.C."/>
            <person name="Balmuth A.L."/>
            <person name="Robert-Seilaniantz A."/>
            <person name="Bailey K."/>
            <person name="Holub E."/>
            <person name="Studholme D.J."/>
            <person name="Maclean D."/>
            <person name="Jones J.D."/>
        </authorList>
    </citation>
    <scope>NUCLEOTIDE SEQUENCE</scope>
</reference>
<name>F0WRY9_9STRA</name>
<reference evidence="1" key="2">
    <citation type="submission" date="2011-02" db="EMBL/GenBank/DDBJ databases">
        <authorList>
            <person name="MacLean D."/>
        </authorList>
    </citation>
    <scope>NUCLEOTIDE SEQUENCE</scope>
</reference>
<dbReference type="AlphaFoldDB" id="F0WRY9"/>
<proteinExistence type="predicted"/>
<dbReference type="EMBL" id="FR824267">
    <property type="protein sequence ID" value="CCA24106.1"/>
    <property type="molecule type" value="Genomic_DNA"/>
</dbReference>
<protein>
    <submittedName>
        <fullName evidence="1">AlNc14C222G9132 protein</fullName>
    </submittedName>
</protein>
<dbReference type="HOGENOM" id="CLU_2676227_0_0_1"/>
<gene>
    <name evidence="1" type="primary">AlNc14C222G9132</name>
    <name evidence="1" type="ORF">ALNC14_102500</name>
</gene>
<accession>F0WRY9</accession>
<evidence type="ECO:0000313" key="1">
    <source>
        <dbReference type="EMBL" id="CCA24106.1"/>
    </source>
</evidence>
<organism evidence="1">
    <name type="scientific">Albugo laibachii Nc14</name>
    <dbReference type="NCBI Taxonomy" id="890382"/>
    <lineage>
        <taxon>Eukaryota</taxon>
        <taxon>Sar</taxon>
        <taxon>Stramenopiles</taxon>
        <taxon>Oomycota</taxon>
        <taxon>Peronosporomycetes</taxon>
        <taxon>Albuginales</taxon>
        <taxon>Albuginaceae</taxon>
        <taxon>Albugo</taxon>
    </lineage>
</organism>